<organism evidence="3 4">
    <name type="scientific">Tropicimonas sediminicola</name>
    <dbReference type="NCBI Taxonomy" id="1031541"/>
    <lineage>
        <taxon>Bacteria</taxon>
        <taxon>Pseudomonadati</taxon>
        <taxon>Pseudomonadota</taxon>
        <taxon>Alphaproteobacteria</taxon>
        <taxon>Rhodobacterales</taxon>
        <taxon>Roseobacteraceae</taxon>
        <taxon>Tropicimonas</taxon>
    </lineage>
</organism>
<feature type="transmembrane region" description="Helical" evidence="2">
    <location>
        <begin position="198"/>
        <end position="215"/>
    </location>
</feature>
<feature type="transmembrane region" description="Helical" evidence="2">
    <location>
        <begin position="313"/>
        <end position="332"/>
    </location>
</feature>
<gene>
    <name evidence="3" type="ORF">SAMN05421757_102825</name>
</gene>
<accession>A0A239FTH3</accession>
<proteinExistence type="predicted"/>
<keyword evidence="2" id="KW-0812">Transmembrane</keyword>
<dbReference type="AlphaFoldDB" id="A0A239FTH3"/>
<evidence type="ECO:0000256" key="1">
    <source>
        <dbReference type="SAM" id="MobiDB-lite"/>
    </source>
</evidence>
<feature type="transmembrane region" description="Helical" evidence="2">
    <location>
        <begin position="372"/>
        <end position="394"/>
    </location>
</feature>
<feature type="transmembrane region" description="Helical" evidence="2">
    <location>
        <begin position="113"/>
        <end position="134"/>
    </location>
</feature>
<evidence type="ECO:0008006" key="5">
    <source>
        <dbReference type="Google" id="ProtNLM"/>
    </source>
</evidence>
<keyword evidence="2" id="KW-1133">Transmembrane helix</keyword>
<dbReference type="Pfam" id="PF10129">
    <property type="entry name" value="OpgC_C"/>
    <property type="match status" value="1"/>
</dbReference>
<dbReference type="InterPro" id="IPR014550">
    <property type="entry name" value="UCP028704_OpgC"/>
</dbReference>
<evidence type="ECO:0000313" key="4">
    <source>
        <dbReference type="Proteomes" id="UP000198426"/>
    </source>
</evidence>
<dbReference type="Proteomes" id="UP000198426">
    <property type="component" value="Unassembled WGS sequence"/>
</dbReference>
<name>A0A239FTH3_9RHOB</name>
<feature type="region of interest" description="Disordered" evidence="1">
    <location>
        <begin position="399"/>
        <end position="438"/>
    </location>
</feature>
<feature type="transmembrane region" description="Helical" evidence="2">
    <location>
        <begin position="169"/>
        <end position="191"/>
    </location>
</feature>
<dbReference type="PIRSF" id="PIRSF028704">
    <property type="entry name" value="UPC028704"/>
    <property type="match status" value="1"/>
</dbReference>
<protein>
    <recommendedName>
        <fullName evidence="5">OpgC protein</fullName>
    </recommendedName>
</protein>
<keyword evidence="2" id="KW-0472">Membrane</keyword>
<feature type="transmembrane region" description="Helical" evidence="2">
    <location>
        <begin position="227"/>
        <end position="247"/>
    </location>
</feature>
<keyword evidence="4" id="KW-1185">Reference proteome</keyword>
<dbReference type="PANTHER" id="PTHR38592">
    <property type="entry name" value="BLL4819 PROTEIN"/>
    <property type="match status" value="1"/>
</dbReference>
<feature type="transmembrane region" description="Helical" evidence="2">
    <location>
        <begin position="74"/>
        <end position="92"/>
    </location>
</feature>
<evidence type="ECO:0000313" key="3">
    <source>
        <dbReference type="EMBL" id="SNS60095.1"/>
    </source>
</evidence>
<evidence type="ECO:0000256" key="2">
    <source>
        <dbReference type="SAM" id="Phobius"/>
    </source>
</evidence>
<reference evidence="3 4" key="1">
    <citation type="submission" date="2017-06" db="EMBL/GenBank/DDBJ databases">
        <authorList>
            <person name="Kim H.J."/>
            <person name="Triplett B.A."/>
        </authorList>
    </citation>
    <scope>NUCLEOTIDE SEQUENCE [LARGE SCALE GENOMIC DNA]</scope>
    <source>
        <strain evidence="3 4">DSM 29339</strain>
    </source>
</reference>
<feature type="transmembrane region" description="Helical" evidence="2">
    <location>
        <begin position="259"/>
        <end position="277"/>
    </location>
</feature>
<feature type="transmembrane region" description="Helical" evidence="2">
    <location>
        <begin position="35"/>
        <end position="54"/>
    </location>
</feature>
<dbReference type="PANTHER" id="PTHR38592:SF3">
    <property type="entry name" value="BLL4819 PROTEIN"/>
    <property type="match status" value="1"/>
</dbReference>
<feature type="transmembrane region" description="Helical" evidence="2">
    <location>
        <begin position="344"/>
        <end position="366"/>
    </location>
</feature>
<sequence>MPAWPLNIMSQHRPSAELIAFPTRKAPGERSPRDLRIDAFRGIALVMIFINHVPGNPYEYLTIRNLGFADAAEAFFLMSGIAAGLAYTARFLPDALARNGLWHAVSPLWKRAWTLYLVQMTLSACALAIFGLAYQLSGLPDLLTQNNMRQVFENPTEGLIGLPILTHQFGYVNILPAYSVLLICAPAAILLGIRWPRVLFAASLGLWLVTGLFRLNLPNYPNEGGWFFNPFAWQAIFVIGLVTGLSLRQGKAFFPRSRLLFWLSAAFLVFVLAWKYVPGLEDFFNVQMHHLAEAGVPFIFTSHDKTYLAAPRFLHILALAYVLSQLAIVSRLSAHRYALPLRLLGRHGLLVFAAGTVLSLAAQALMLSLPDALWLAWVLPPLGVAALVGLAFLADAAKGRPSAPATPVSADNGSSDPLPPVHAPQPSSLTARSKPPLT</sequence>
<dbReference type="EMBL" id="FZOY01000002">
    <property type="protein sequence ID" value="SNS60095.1"/>
    <property type="molecule type" value="Genomic_DNA"/>
</dbReference>